<reference evidence="1" key="1">
    <citation type="journal article" date="2021" name="Proc. Natl. Acad. Sci. U.S.A.">
        <title>A Catalog of Tens of Thousands of Viruses from Human Metagenomes Reveals Hidden Associations with Chronic Diseases.</title>
        <authorList>
            <person name="Tisza M.J."/>
            <person name="Buck C.B."/>
        </authorList>
    </citation>
    <scope>NUCLEOTIDE SEQUENCE</scope>
    <source>
        <strain evidence="1">CtFYw8</strain>
    </source>
</reference>
<protein>
    <submittedName>
        <fullName evidence="1">Uncharacterized protein</fullName>
    </submittedName>
</protein>
<dbReference type="EMBL" id="BK015392">
    <property type="protein sequence ID" value="DAE04656.1"/>
    <property type="molecule type" value="Genomic_DNA"/>
</dbReference>
<name>A0A8S5PDA5_9CAUD</name>
<evidence type="ECO:0000313" key="1">
    <source>
        <dbReference type="EMBL" id="DAE04656.1"/>
    </source>
</evidence>
<proteinExistence type="predicted"/>
<organism evidence="1">
    <name type="scientific">Myoviridae sp. ctFYw8</name>
    <dbReference type="NCBI Taxonomy" id="2825069"/>
    <lineage>
        <taxon>Viruses</taxon>
        <taxon>Duplodnaviria</taxon>
        <taxon>Heunggongvirae</taxon>
        <taxon>Uroviricota</taxon>
        <taxon>Caudoviricetes</taxon>
    </lineage>
</organism>
<accession>A0A8S5PDA5</accession>
<sequence length="163" mass="18135">MARENKTMDEIHRGLLKKYHTLCSVLGLSAEEKRAIAESYGVESSRDIDTHDLVNICAKLSEQANQKTGTGDMDKLRKRVMASIGQYLRKSGRKSNASVIKAIACRATAHDDFNKIPRERLRNLIALFNNKVKDSEAVDKLTAAEDVLNNMAKLYGVMPKGQA</sequence>